<proteinExistence type="predicted"/>
<sequence>MIIVEYALLIAFLLAAHRMIQLAGGEVNLERLAFKEQYQLARAVVWRLLALFFLAVLSAIGLGLHPNYAAALWFGLDNIVHPWPGTYLPFWSAFVAILVFLMVVEKGLGRQPTFLAAARQLAGRWRHMAVAALRIATAFYGIGIIQITFVPRLEPIYQSLQVPFLRNGLYLSLMFVFSYIRLWVTIAILTYALRASYHESQIWGGT</sequence>
<dbReference type="RefSeq" id="WP_046664851.1">
    <property type="nucleotide sequence ID" value="NZ_CCRH01000001.1"/>
</dbReference>
<feature type="transmembrane region" description="Helical" evidence="1">
    <location>
        <begin position="85"/>
        <end position="104"/>
    </location>
</feature>
<accession>A0A0T7F9W6</accession>
<protein>
    <submittedName>
        <fullName evidence="2">Uncharacterized protein</fullName>
    </submittedName>
</protein>
<keyword evidence="1" id="KW-0812">Transmembrane</keyword>
<name>A0A0T7F9W6_NEOGA</name>
<reference evidence="2 3" key="1">
    <citation type="submission" date="2014-08" db="EMBL/GenBank/DDBJ databases">
        <authorList>
            <person name="Chen Y.-H."/>
        </authorList>
    </citation>
    <scope>NUCLEOTIDE SEQUENCE [LARGE SCALE GENOMIC DNA]</scope>
</reference>
<evidence type="ECO:0000313" key="2">
    <source>
        <dbReference type="EMBL" id="CDZ31832.1"/>
    </source>
</evidence>
<feature type="transmembrane region" description="Helical" evidence="1">
    <location>
        <begin position="169"/>
        <end position="193"/>
    </location>
</feature>
<evidence type="ECO:0000256" key="1">
    <source>
        <dbReference type="SAM" id="Phobius"/>
    </source>
</evidence>
<organism evidence="2 3">
    <name type="scientific">Neorhizobium galegae bv. officinalis</name>
    <dbReference type="NCBI Taxonomy" id="323656"/>
    <lineage>
        <taxon>Bacteria</taxon>
        <taxon>Pseudomonadati</taxon>
        <taxon>Pseudomonadota</taxon>
        <taxon>Alphaproteobacteria</taxon>
        <taxon>Hyphomicrobiales</taxon>
        <taxon>Rhizobiaceae</taxon>
        <taxon>Rhizobium/Agrobacterium group</taxon>
        <taxon>Neorhizobium</taxon>
    </lineage>
</organism>
<dbReference type="EMBL" id="CCRH01000001">
    <property type="protein sequence ID" value="CDZ31832.1"/>
    <property type="molecule type" value="Genomic_DNA"/>
</dbReference>
<keyword evidence="1" id="KW-1133">Transmembrane helix</keyword>
<dbReference type="OrthoDB" id="8365310at2"/>
<feature type="transmembrane region" description="Helical" evidence="1">
    <location>
        <begin position="125"/>
        <end position="149"/>
    </location>
</feature>
<evidence type="ECO:0000313" key="3">
    <source>
        <dbReference type="Proteomes" id="UP000046176"/>
    </source>
</evidence>
<gene>
    <name evidence="2" type="ORF">NGAL_HAMBI1145_05990</name>
</gene>
<keyword evidence="1" id="KW-0472">Membrane</keyword>
<feature type="transmembrane region" description="Helical" evidence="1">
    <location>
        <begin position="44"/>
        <end position="65"/>
    </location>
</feature>
<dbReference type="Proteomes" id="UP000046176">
    <property type="component" value="Unassembled WGS sequence"/>
</dbReference>
<dbReference type="AlphaFoldDB" id="A0A0T7F9W6"/>